<accession>A0A8J7CZY3</accession>
<dbReference type="RefSeq" id="WP_193182455.1">
    <property type="nucleotide sequence ID" value="NZ_JACVXA010000027.1"/>
</dbReference>
<gene>
    <name evidence="1" type="ORF">ICN82_10525</name>
</gene>
<dbReference type="EMBL" id="JACVXA010000027">
    <property type="protein sequence ID" value="MBE3638638.1"/>
    <property type="molecule type" value="Genomic_DNA"/>
</dbReference>
<comment type="caution">
    <text evidence="1">The sequence shown here is derived from an EMBL/GenBank/DDBJ whole genome shotgun (WGS) entry which is preliminary data.</text>
</comment>
<evidence type="ECO:0000313" key="1">
    <source>
        <dbReference type="EMBL" id="MBE3638638.1"/>
    </source>
</evidence>
<evidence type="ECO:0000313" key="2">
    <source>
        <dbReference type="Proteomes" id="UP000609121"/>
    </source>
</evidence>
<dbReference type="AlphaFoldDB" id="A0A8J7CZY3"/>
<protein>
    <recommendedName>
        <fullName evidence="3">DUF1127 domain-containing protein</fullName>
    </recommendedName>
</protein>
<evidence type="ECO:0008006" key="3">
    <source>
        <dbReference type="Google" id="ProtNLM"/>
    </source>
</evidence>
<keyword evidence="2" id="KW-1185">Reference proteome</keyword>
<reference evidence="1" key="1">
    <citation type="submission" date="2020-09" db="EMBL/GenBank/DDBJ databases">
        <title>A novel bacterium of genus Mangrovicoccus, isolated from South China Sea.</title>
        <authorList>
            <person name="Huang H."/>
            <person name="Mo K."/>
            <person name="Hu Y."/>
        </authorList>
    </citation>
    <scope>NUCLEOTIDE SEQUENCE</scope>
    <source>
        <strain evidence="1">HB182678</strain>
    </source>
</reference>
<organism evidence="1 2">
    <name type="scientific">Mangrovicoccus algicola</name>
    <dbReference type="NCBI Taxonomy" id="2771008"/>
    <lineage>
        <taxon>Bacteria</taxon>
        <taxon>Pseudomonadati</taxon>
        <taxon>Pseudomonadota</taxon>
        <taxon>Alphaproteobacteria</taxon>
        <taxon>Rhodobacterales</taxon>
        <taxon>Paracoccaceae</taxon>
        <taxon>Mangrovicoccus</taxon>
    </lineage>
</organism>
<sequence length="85" mass="9465">MTAQILVLYPPGLDRDFDHALAELGFGMNPAALLRHHRRAALRLNTLDDVALRVLGITRADIPAYVMRHRFPAFAARVAFRAANS</sequence>
<proteinExistence type="predicted"/>
<name>A0A8J7CZY3_9RHOB</name>
<dbReference type="Proteomes" id="UP000609121">
    <property type="component" value="Unassembled WGS sequence"/>
</dbReference>